<dbReference type="EMBL" id="NIHM01000002">
    <property type="protein sequence ID" value="PLT57932.1"/>
    <property type="molecule type" value="Genomic_DNA"/>
</dbReference>
<evidence type="ECO:0000256" key="8">
    <source>
        <dbReference type="ARBA" id="ARBA00050061"/>
    </source>
</evidence>
<keyword evidence="3" id="KW-0645">Protease</keyword>
<dbReference type="GO" id="GO:0006508">
    <property type="term" value="P:proteolysis"/>
    <property type="evidence" value="ECO:0007669"/>
    <property type="project" value="UniProtKB-KW"/>
</dbReference>
<evidence type="ECO:0000259" key="9">
    <source>
        <dbReference type="PROSITE" id="PS00631"/>
    </source>
</evidence>
<dbReference type="PRINTS" id="PR00481">
    <property type="entry name" value="LAMNOPPTDASE"/>
</dbReference>
<dbReference type="GO" id="GO:0005737">
    <property type="term" value="C:cytoplasm"/>
    <property type="evidence" value="ECO:0007669"/>
    <property type="project" value="InterPro"/>
</dbReference>
<comment type="function">
    <text evidence="6">Presumably involved in the processing and regular turnover of intracellular proteins. Catalyzes the removal of unsubstituted N-terminal amino acids from various peptides.</text>
</comment>
<protein>
    <recommendedName>
        <fullName evidence="7">Probable cytosol aminopeptidase</fullName>
    </recommendedName>
    <alternativeName>
        <fullName evidence="8">Leucine aminopeptidase</fullName>
    </alternativeName>
    <alternativeName>
        <fullName evidence="5">Leucyl aminopeptidase</fullName>
    </alternativeName>
</protein>
<evidence type="ECO:0000313" key="10">
    <source>
        <dbReference type="EMBL" id="PLT57932.1"/>
    </source>
</evidence>
<reference evidence="10 11" key="1">
    <citation type="journal article" date="2017" name="Genome Med.">
        <title>A novel Ruminococcus gnavus clade enriched in inflammatory bowel disease patients.</title>
        <authorList>
            <person name="Hall A.B."/>
            <person name="Yassour M."/>
            <person name="Sauk J."/>
            <person name="Garner A."/>
            <person name="Jiang X."/>
            <person name="Arthur T."/>
            <person name="Lagoudas G.K."/>
            <person name="Vatanen T."/>
            <person name="Fornelos N."/>
            <person name="Wilson R."/>
            <person name="Bertha M."/>
            <person name="Cohen M."/>
            <person name="Garber J."/>
            <person name="Khalili H."/>
            <person name="Gevers D."/>
            <person name="Ananthakrishnan A.N."/>
            <person name="Kugathasan S."/>
            <person name="Lander E.S."/>
            <person name="Blainey P."/>
            <person name="Vlamakis H."/>
            <person name="Xavier R.J."/>
            <person name="Huttenhower C."/>
        </authorList>
    </citation>
    <scope>NUCLEOTIDE SEQUENCE [LARGE SCALE GENOMIC DNA]</scope>
    <source>
        <strain evidence="10 11">RJX1118</strain>
    </source>
</reference>
<name>A0A2N5NM15_MEDGN</name>
<feature type="domain" description="Cytosol aminopeptidase" evidence="9">
    <location>
        <begin position="315"/>
        <end position="322"/>
    </location>
</feature>
<dbReference type="GO" id="GO:0030145">
    <property type="term" value="F:manganese ion binding"/>
    <property type="evidence" value="ECO:0007669"/>
    <property type="project" value="InterPro"/>
</dbReference>
<organism evidence="10 11">
    <name type="scientific">Mediterraneibacter gnavus</name>
    <name type="common">Ruminococcus gnavus</name>
    <dbReference type="NCBI Taxonomy" id="33038"/>
    <lineage>
        <taxon>Bacteria</taxon>
        <taxon>Bacillati</taxon>
        <taxon>Bacillota</taxon>
        <taxon>Clostridia</taxon>
        <taxon>Lachnospirales</taxon>
        <taxon>Lachnospiraceae</taxon>
        <taxon>Mediterraneibacter</taxon>
    </lineage>
</organism>
<dbReference type="AlphaFoldDB" id="A0A2N5NM15"/>
<evidence type="ECO:0000256" key="3">
    <source>
        <dbReference type="ARBA" id="ARBA00022670"/>
    </source>
</evidence>
<dbReference type="PANTHER" id="PTHR11963">
    <property type="entry name" value="LEUCINE AMINOPEPTIDASE-RELATED"/>
    <property type="match status" value="1"/>
</dbReference>
<dbReference type="PANTHER" id="PTHR11963:SF23">
    <property type="entry name" value="CYTOSOL AMINOPEPTIDASE"/>
    <property type="match status" value="1"/>
</dbReference>
<gene>
    <name evidence="10" type="ORF">CDL18_02970</name>
</gene>
<dbReference type="Pfam" id="PF00883">
    <property type="entry name" value="Peptidase_M17"/>
    <property type="match status" value="1"/>
</dbReference>
<dbReference type="CDD" id="cd00433">
    <property type="entry name" value="Peptidase_M17"/>
    <property type="match status" value="1"/>
</dbReference>
<evidence type="ECO:0000256" key="7">
    <source>
        <dbReference type="ARBA" id="ARBA00050021"/>
    </source>
</evidence>
<evidence type="ECO:0000256" key="4">
    <source>
        <dbReference type="ARBA" id="ARBA00022801"/>
    </source>
</evidence>
<evidence type="ECO:0000256" key="2">
    <source>
        <dbReference type="ARBA" id="ARBA00022438"/>
    </source>
</evidence>
<evidence type="ECO:0000256" key="1">
    <source>
        <dbReference type="ARBA" id="ARBA00009528"/>
    </source>
</evidence>
<dbReference type="InterPro" id="IPR000819">
    <property type="entry name" value="Peptidase_M17_C"/>
</dbReference>
<dbReference type="RefSeq" id="WP_101879160.1">
    <property type="nucleotide sequence ID" value="NZ_NIHM01000002.1"/>
</dbReference>
<comment type="caution">
    <text evidence="10">The sequence shown here is derived from an EMBL/GenBank/DDBJ whole genome shotgun (WGS) entry which is preliminary data.</text>
</comment>
<sequence length="472" mass="50243">MTNVIVLAEQKKASVRVAFIGKKEAENLTYVSADYQAVSRVGGLDENLTVYIGQGKEPLTIRNIQELSAGAAGAVKGMGIKAYEMDIRPFLEAAGVRAVSAVIEGIYTGAYEICLPGEEPKEIPDVTLTGIDENLYPTAQGELKQGISLAEAQSWARNMVNAPGNLFHPMDFAREIMEHMKETSVECELIVYSKLNAMGMEALTSVGKSSENPPCMLVMRYRGDEEAPVTGLVGKGVTCDTGGYCLKPAGSMMGIKGDMAGGAAVAAAIYALAANQVKVNVTGVIPMCENRISPSALVPGDVIGSYGGKKIEICNTDAEGRLILADAMAYMVKDEHADRVIDIATLTGAVVGMLGFSTAGLLSDDDAFCGAFLKAAQTSGERYWRLPIFEEQKQMIESKIADIKNMGRDYCGTITAGLFIQAFAQGRPWIHLDIAGTAWTDNPLYQGQPQGATAAGTSSLYYLLAGGEETCF</sequence>
<accession>A0A2N5NM15</accession>
<evidence type="ECO:0000256" key="6">
    <source>
        <dbReference type="ARBA" id="ARBA00049972"/>
    </source>
</evidence>
<dbReference type="PROSITE" id="PS00631">
    <property type="entry name" value="CYTOSOL_AP"/>
    <property type="match status" value="1"/>
</dbReference>
<dbReference type="Proteomes" id="UP000234849">
    <property type="component" value="Unassembled WGS sequence"/>
</dbReference>
<dbReference type="SUPFAM" id="SSF53187">
    <property type="entry name" value="Zn-dependent exopeptidases"/>
    <property type="match status" value="1"/>
</dbReference>
<evidence type="ECO:0000313" key="11">
    <source>
        <dbReference type="Proteomes" id="UP000234849"/>
    </source>
</evidence>
<dbReference type="Gene3D" id="3.40.630.10">
    <property type="entry name" value="Zn peptidases"/>
    <property type="match status" value="1"/>
</dbReference>
<keyword evidence="4" id="KW-0378">Hydrolase</keyword>
<dbReference type="GO" id="GO:0070006">
    <property type="term" value="F:metalloaminopeptidase activity"/>
    <property type="evidence" value="ECO:0007669"/>
    <property type="project" value="InterPro"/>
</dbReference>
<proteinExistence type="inferred from homology"/>
<evidence type="ECO:0000256" key="5">
    <source>
        <dbReference type="ARBA" id="ARBA00033172"/>
    </source>
</evidence>
<comment type="similarity">
    <text evidence="1">Belongs to the peptidase M17 family.</text>
</comment>
<dbReference type="InterPro" id="IPR011356">
    <property type="entry name" value="Leucine_aapep/pepB"/>
</dbReference>
<keyword evidence="2" id="KW-0031">Aminopeptidase</keyword>